<evidence type="ECO:0000259" key="12">
    <source>
        <dbReference type="PROSITE" id="PS50222"/>
    </source>
</evidence>
<reference evidence="13" key="2">
    <citation type="submission" date="2025-08" db="UniProtKB">
        <authorList>
            <consortium name="Ensembl"/>
        </authorList>
    </citation>
    <scope>IDENTIFICATION</scope>
</reference>
<evidence type="ECO:0000256" key="9">
    <source>
        <dbReference type="PROSITE-ProRule" id="PRU00239"/>
    </source>
</evidence>
<dbReference type="SUPFAM" id="SSF47473">
    <property type="entry name" value="EF-hand"/>
    <property type="match status" value="1"/>
</dbReference>
<feature type="active site" evidence="8 9">
    <location>
        <position position="263"/>
    </location>
</feature>
<evidence type="ECO:0000256" key="10">
    <source>
        <dbReference type="SAM" id="MobiDB-lite"/>
    </source>
</evidence>
<dbReference type="SUPFAM" id="SSF54001">
    <property type="entry name" value="Cysteine proteinases"/>
    <property type="match status" value="1"/>
</dbReference>
<dbReference type="CDD" id="cd00214">
    <property type="entry name" value="Calpain_III"/>
    <property type="match status" value="1"/>
</dbReference>
<feature type="domain" description="EF-hand" evidence="12">
    <location>
        <begin position="598"/>
        <end position="633"/>
    </location>
</feature>
<dbReference type="PROSITE" id="PS00139">
    <property type="entry name" value="THIOL_PROTEASE_CYS"/>
    <property type="match status" value="1"/>
</dbReference>
<feature type="domain" description="Calpain catalytic" evidence="11">
    <location>
        <begin position="46"/>
        <end position="345"/>
    </location>
</feature>
<sequence>MACMAVELARKKARLEDGAGSSSNVVSFNQQNFEQLQQDCLQNGSLFCDPTFPASWDSLGYNELGRNSSKAIGVEWKRPTELCSDPQFIVDGAKRTDICQGELGDCWLLAAIASLTLDHQILNRVVPPGQSFTSQYAGIFHFQLWQFGEWVDVVVDDRLPSRDGRLMFVHSEEGAEFWSALLEKAYAKLNGSYESLNGGSSIEGFEDFTGGIAESYDLQEAPPFLFNIMRKALRLGSLLGCSINISNSRETEAITPQKLVKGHAYSITAVEQVHHLGSPVELVRIRNPWGQVEWSGAWSDNSPEWTGVQPEERSRLDRPADDGEFWMSYRDFLQQFSHLDICNLTPDTLSSDHLHRWSYSEFEGVWRVGSTAGGCRNYSATFCSNPQFLIRLQNVDDDPHDGEDGCTVLIGLIQKDGRRERRFGRELNTIGFSVYQHRGRSNVRLGPDVLLRSAPAVRSRTFINLREVCDRFKLPPGDFVIVPSTFEPHRRGSFILRVFTEKHAHSRSEPEPEHAHSRSEPEPQPEPEYVPRRPSVLLFPQDSQISAFELQKILDKVVKQRSDVRTNGFSLQTCRNISLLDADGSSTVGLLEFHTLWNKIQRYLGIFKNHDSDDSGSMSSHEMRAALAEAGFQVNSAVIQEIVGRYADSSFSIDFDCFIGCLIRLEMLFSESKLQKNNSNSEKKNTLITR</sequence>
<dbReference type="Gene3D" id="1.10.238.10">
    <property type="entry name" value="EF-hand"/>
    <property type="match status" value="1"/>
</dbReference>
<dbReference type="GO" id="GO:0005509">
    <property type="term" value="F:calcium ion binding"/>
    <property type="evidence" value="ECO:0007669"/>
    <property type="project" value="InterPro"/>
</dbReference>
<dbReference type="GO" id="GO:0004198">
    <property type="term" value="F:calcium-dependent cysteine-type endopeptidase activity"/>
    <property type="evidence" value="ECO:0007669"/>
    <property type="project" value="InterPro"/>
</dbReference>
<dbReference type="FunFam" id="3.90.70.10:FF:000001">
    <property type="entry name" value="Calpain-1 catalytic subunit"/>
    <property type="match status" value="1"/>
</dbReference>
<dbReference type="InterPro" id="IPR002048">
    <property type="entry name" value="EF_hand_dom"/>
</dbReference>
<dbReference type="InterPro" id="IPR000169">
    <property type="entry name" value="Pept_cys_AS"/>
</dbReference>
<accession>A0AAQ5Y3Q1</accession>
<dbReference type="SMART" id="SM00230">
    <property type="entry name" value="CysPc"/>
    <property type="match status" value="1"/>
</dbReference>
<dbReference type="Gene3D" id="3.90.70.10">
    <property type="entry name" value="Cysteine proteinases"/>
    <property type="match status" value="1"/>
</dbReference>
<dbReference type="InterPro" id="IPR022683">
    <property type="entry name" value="Calpain_III"/>
</dbReference>
<evidence type="ECO:0000256" key="3">
    <source>
        <dbReference type="ARBA" id="ARBA00022723"/>
    </source>
</evidence>
<dbReference type="Pfam" id="PF01067">
    <property type="entry name" value="Calpain_III"/>
    <property type="match status" value="1"/>
</dbReference>
<protein>
    <recommendedName>
        <fullName evidence="15">Calpain 8</fullName>
    </recommendedName>
</protein>
<feature type="active site" evidence="8 9">
    <location>
        <position position="287"/>
    </location>
</feature>
<keyword evidence="2 9" id="KW-0645">Protease</keyword>
<dbReference type="InterPro" id="IPR011992">
    <property type="entry name" value="EF-hand-dom_pair"/>
</dbReference>
<dbReference type="Ensembl" id="ENSAOCT00000037577.1">
    <property type="protein sequence ID" value="ENSAOCP00000048298.1"/>
    <property type="gene ID" value="ENSAOCG00000011600.2"/>
</dbReference>
<keyword evidence="7" id="KW-0106">Calcium</keyword>
<dbReference type="PRINTS" id="PR00704">
    <property type="entry name" value="CALPAIN"/>
</dbReference>
<feature type="region of interest" description="Disordered" evidence="10">
    <location>
        <begin position="504"/>
        <end position="531"/>
    </location>
</feature>
<evidence type="ECO:0008006" key="15">
    <source>
        <dbReference type="Google" id="ProtNLM"/>
    </source>
</evidence>
<dbReference type="SUPFAM" id="SSF49758">
    <property type="entry name" value="Calpain large subunit, middle domain (domain III)"/>
    <property type="match status" value="1"/>
</dbReference>
<keyword evidence="6 9" id="KW-0788">Thiol protease</keyword>
<dbReference type="InterPro" id="IPR018247">
    <property type="entry name" value="EF_Hand_1_Ca_BS"/>
</dbReference>
<evidence type="ECO:0000256" key="7">
    <source>
        <dbReference type="ARBA" id="ARBA00022837"/>
    </source>
</evidence>
<keyword evidence="14" id="KW-1185">Reference proteome</keyword>
<evidence type="ECO:0000256" key="4">
    <source>
        <dbReference type="ARBA" id="ARBA00022737"/>
    </source>
</evidence>
<dbReference type="Proteomes" id="UP001501940">
    <property type="component" value="Chromosome 4"/>
</dbReference>
<dbReference type="PROSITE" id="PS50203">
    <property type="entry name" value="CALPAIN_CAT"/>
    <property type="match status" value="1"/>
</dbReference>
<evidence type="ECO:0000256" key="5">
    <source>
        <dbReference type="ARBA" id="ARBA00022801"/>
    </source>
</evidence>
<reference evidence="13" key="3">
    <citation type="submission" date="2025-09" db="UniProtKB">
        <authorList>
            <consortium name="Ensembl"/>
        </authorList>
    </citation>
    <scope>IDENTIFICATION</scope>
</reference>
<dbReference type="PROSITE" id="PS50222">
    <property type="entry name" value="EF_HAND_2"/>
    <property type="match status" value="1"/>
</dbReference>
<keyword evidence="4" id="KW-0677">Repeat</keyword>
<dbReference type="InterPro" id="IPR033883">
    <property type="entry name" value="C2_III"/>
</dbReference>
<dbReference type="InterPro" id="IPR038765">
    <property type="entry name" value="Papain-like_cys_pep_sf"/>
</dbReference>
<evidence type="ECO:0000256" key="8">
    <source>
        <dbReference type="PIRSR" id="PIRSR622684-1"/>
    </source>
</evidence>
<dbReference type="Gene3D" id="2.60.120.380">
    <property type="match status" value="1"/>
</dbReference>
<evidence type="ECO:0000256" key="6">
    <source>
        <dbReference type="ARBA" id="ARBA00022807"/>
    </source>
</evidence>
<evidence type="ECO:0000313" key="14">
    <source>
        <dbReference type="Proteomes" id="UP001501940"/>
    </source>
</evidence>
<dbReference type="InterPro" id="IPR022682">
    <property type="entry name" value="Calpain_domain_III"/>
</dbReference>
<evidence type="ECO:0000256" key="2">
    <source>
        <dbReference type="ARBA" id="ARBA00022670"/>
    </source>
</evidence>
<keyword evidence="3" id="KW-0479">Metal-binding</keyword>
<dbReference type="Pfam" id="PF00648">
    <property type="entry name" value="Peptidase_C2"/>
    <property type="match status" value="1"/>
</dbReference>
<dbReference type="GO" id="GO:0006508">
    <property type="term" value="P:proteolysis"/>
    <property type="evidence" value="ECO:0007669"/>
    <property type="project" value="UniProtKB-KW"/>
</dbReference>
<dbReference type="GeneTree" id="ENSGT00940000154784"/>
<dbReference type="InterPro" id="IPR001300">
    <property type="entry name" value="Peptidase_C2_calpain_cat"/>
</dbReference>
<dbReference type="PANTHER" id="PTHR10183">
    <property type="entry name" value="CALPAIN"/>
    <property type="match status" value="1"/>
</dbReference>
<dbReference type="AlphaFoldDB" id="A0AAQ5Y3Q1"/>
<feature type="active site" evidence="8 9">
    <location>
        <position position="106"/>
    </location>
</feature>
<comment type="similarity">
    <text evidence="1">Belongs to the peptidase C2 family.</text>
</comment>
<dbReference type="FunFam" id="2.60.120.380:FF:000001">
    <property type="entry name" value="Calpain-1 catalytic subunit"/>
    <property type="match status" value="1"/>
</dbReference>
<dbReference type="CDD" id="cd00044">
    <property type="entry name" value="CysPc"/>
    <property type="match status" value="1"/>
</dbReference>
<dbReference type="PANTHER" id="PTHR10183:SF409">
    <property type="entry name" value="CALPAIN-8"/>
    <property type="match status" value="1"/>
</dbReference>
<reference evidence="13 14" key="1">
    <citation type="submission" date="2022-01" db="EMBL/GenBank/DDBJ databases">
        <title>A chromosome-scale genome assembly of the false clownfish, Amphiprion ocellaris.</title>
        <authorList>
            <person name="Ryu T."/>
        </authorList>
    </citation>
    <scope>NUCLEOTIDE SEQUENCE [LARGE SCALE GENOMIC DNA]</scope>
</reference>
<dbReference type="PROSITE" id="PS00018">
    <property type="entry name" value="EF_HAND_1"/>
    <property type="match status" value="1"/>
</dbReference>
<evidence type="ECO:0000313" key="13">
    <source>
        <dbReference type="Ensembl" id="ENSAOCP00000048298.1"/>
    </source>
</evidence>
<evidence type="ECO:0000259" key="11">
    <source>
        <dbReference type="PROSITE" id="PS50203"/>
    </source>
</evidence>
<dbReference type="SMART" id="SM00720">
    <property type="entry name" value="calpain_III"/>
    <property type="match status" value="1"/>
</dbReference>
<name>A0AAQ5Y3Q1_AMPOC</name>
<dbReference type="GO" id="GO:0005737">
    <property type="term" value="C:cytoplasm"/>
    <property type="evidence" value="ECO:0007669"/>
    <property type="project" value="TreeGrafter"/>
</dbReference>
<keyword evidence="5 9" id="KW-0378">Hydrolase</keyword>
<evidence type="ECO:0000256" key="1">
    <source>
        <dbReference type="ARBA" id="ARBA00007623"/>
    </source>
</evidence>
<feature type="compositionally biased region" description="Basic and acidic residues" evidence="10">
    <location>
        <begin position="504"/>
        <end position="521"/>
    </location>
</feature>
<dbReference type="InterPro" id="IPR036213">
    <property type="entry name" value="Calpain_III_sf"/>
</dbReference>
<dbReference type="InterPro" id="IPR022684">
    <property type="entry name" value="Calpain_cysteine_protease"/>
</dbReference>
<organism evidence="13 14">
    <name type="scientific">Amphiprion ocellaris</name>
    <name type="common">Clown anemonefish</name>
    <dbReference type="NCBI Taxonomy" id="80972"/>
    <lineage>
        <taxon>Eukaryota</taxon>
        <taxon>Metazoa</taxon>
        <taxon>Chordata</taxon>
        <taxon>Craniata</taxon>
        <taxon>Vertebrata</taxon>
        <taxon>Euteleostomi</taxon>
        <taxon>Actinopterygii</taxon>
        <taxon>Neopterygii</taxon>
        <taxon>Teleostei</taxon>
        <taxon>Neoteleostei</taxon>
        <taxon>Acanthomorphata</taxon>
        <taxon>Ovalentaria</taxon>
        <taxon>Pomacentridae</taxon>
        <taxon>Amphiprion</taxon>
    </lineage>
</organism>
<gene>
    <name evidence="13" type="primary">CAPN8</name>
</gene>
<proteinExistence type="inferred from homology"/>